<dbReference type="PANTHER" id="PTHR46060">
    <property type="entry name" value="MARINER MOS1 TRANSPOSASE-LIKE PROTEIN"/>
    <property type="match status" value="1"/>
</dbReference>
<feature type="compositionally biased region" description="Polar residues" evidence="1">
    <location>
        <begin position="277"/>
        <end position="287"/>
    </location>
</feature>
<comment type="caution">
    <text evidence="2">The sequence shown here is derived from an EMBL/GenBank/DDBJ whole genome shotgun (WGS) entry which is preliminary data.</text>
</comment>
<keyword evidence="3" id="KW-1185">Reference proteome</keyword>
<evidence type="ECO:0008006" key="4">
    <source>
        <dbReference type="Google" id="ProtNLM"/>
    </source>
</evidence>
<organism evidence="2 3">
    <name type="scientific">Aromia moschata</name>
    <dbReference type="NCBI Taxonomy" id="1265417"/>
    <lineage>
        <taxon>Eukaryota</taxon>
        <taxon>Metazoa</taxon>
        <taxon>Ecdysozoa</taxon>
        <taxon>Arthropoda</taxon>
        <taxon>Hexapoda</taxon>
        <taxon>Insecta</taxon>
        <taxon>Pterygota</taxon>
        <taxon>Neoptera</taxon>
        <taxon>Endopterygota</taxon>
        <taxon>Coleoptera</taxon>
        <taxon>Polyphaga</taxon>
        <taxon>Cucujiformia</taxon>
        <taxon>Chrysomeloidea</taxon>
        <taxon>Cerambycidae</taxon>
        <taxon>Cerambycinae</taxon>
        <taxon>Callichromatini</taxon>
        <taxon>Aromia</taxon>
    </lineage>
</organism>
<evidence type="ECO:0000256" key="1">
    <source>
        <dbReference type="SAM" id="MobiDB-lite"/>
    </source>
</evidence>
<gene>
    <name evidence="2" type="ORF">NQ318_006443</name>
</gene>
<feature type="compositionally biased region" description="Basic and acidic residues" evidence="1">
    <location>
        <begin position="299"/>
        <end position="308"/>
    </location>
</feature>
<feature type="compositionally biased region" description="Acidic residues" evidence="1">
    <location>
        <begin position="256"/>
        <end position="270"/>
    </location>
</feature>
<feature type="compositionally biased region" description="Acidic residues" evidence="1">
    <location>
        <begin position="288"/>
        <end position="298"/>
    </location>
</feature>
<dbReference type="Gene3D" id="1.10.10.1450">
    <property type="match status" value="1"/>
</dbReference>
<sequence>MKLKFGEENIYTEVPVLQLYAPARALRAGIVVRGSGNKIQQASVGYRSLQRSHHSFFEGRYSDPVQEKMQRSLEQRMAIKFCVKLEKSAAETIPMLKKAFGVDCLSDRQIFRWHKAFAEGRKDVNDENRVGRPSTSSSDDNVKRVRDLLNTDRHLSVRLISQTLDITKTIVHEIVSESLGMRKVYSTKRSGMSSRYTGARAAGAWSVRSMPCFALERALLAGEIARKLDTKLTSSIFPADWRLQLQGVTQIDYYDSDQDPEYIPSDEEQELKERTLRSTSPGASSSDELVEENIDDVVEGEHENDNNQEKNFNQDENVTRRQGRKRKRDQERWITHSKLNGRGAHGKHKKKYSDIQIEYVKAFIERLPKYESHYSRNDNPGSFFMTMDYTFKSPKTDNCSVCDSITVALKNAELNKDQDAIHELKISQELHHRKAKAGQDALKSATMESAMN</sequence>
<accession>A0AAV8XRE2</accession>
<feature type="region of interest" description="Disordered" evidence="1">
    <location>
        <begin position="256"/>
        <end position="350"/>
    </location>
</feature>
<evidence type="ECO:0000313" key="2">
    <source>
        <dbReference type="EMBL" id="KAJ8941014.1"/>
    </source>
</evidence>
<dbReference type="EMBL" id="JAPWTK010000393">
    <property type="protein sequence ID" value="KAJ8941014.1"/>
    <property type="molecule type" value="Genomic_DNA"/>
</dbReference>
<dbReference type="PANTHER" id="PTHR46060:SF1">
    <property type="entry name" value="MARINER MOS1 TRANSPOSASE-LIKE PROTEIN"/>
    <property type="match status" value="1"/>
</dbReference>
<name>A0AAV8XRE2_9CUCU</name>
<evidence type="ECO:0000313" key="3">
    <source>
        <dbReference type="Proteomes" id="UP001162162"/>
    </source>
</evidence>
<dbReference type="InterPro" id="IPR052709">
    <property type="entry name" value="Transposase-MT_Hybrid"/>
</dbReference>
<protein>
    <recommendedName>
        <fullName evidence="4">Mos1 transposase HTH domain-containing protein</fullName>
    </recommendedName>
</protein>
<proteinExistence type="predicted"/>
<dbReference type="Proteomes" id="UP001162162">
    <property type="component" value="Unassembled WGS sequence"/>
</dbReference>
<reference evidence="2" key="1">
    <citation type="journal article" date="2023" name="Insect Mol. Biol.">
        <title>Genome sequencing provides insights into the evolution of gene families encoding plant cell wall-degrading enzymes in longhorned beetles.</title>
        <authorList>
            <person name="Shin N.R."/>
            <person name="Okamura Y."/>
            <person name="Kirsch R."/>
            <person name="Pauchet Y."/>
        </authorList>
    </citation>
    <scope>NUCLEOTIDE SEQUENCE</scope>
    <source>
        <strain evidence="2">AMC_N1</strain>
    </source>
</reference>
<dbReference type="AlphaFoldDB" id="A0AAV8XRE2"/>